<evidence type="ECO:0000256" key="3">
    <source>
        <dbReference type="ARBA" id="ARBA00022448"/>
    </source>
</evidence>
<evidence type="ECO:0000256" key="1">
    <source>
        <dbReference type="ARBA" id="ARBA00004236"/>
    </source>
</evidence>
<keyword evidence="4" id="KW-1003">Cell membrane</keyword>
<reference evidence="12 13" key="1">
    <citation type="submission" date="2019-09" db="EMBL/GenBank/DDBJ databases">
        <title>YIM 132180 draft genome.</title>
        <authorList>
            <person name="Zhang K."/>
        </authorList>
    </citation>
    <scope>NUCLEOTIDE SEQUENCE [LARGE SCALE GENOMIC DNA]</scope>
    <source>
        <strain evidence="12 13">YIM 132180</strain>
    </source>
</reference>
<evidence type="ECO:0000259" key="11">
    <source>
        <dbReference type="Pfam" id="PF25967"/>
    </source>
</evidence>
<keyword evidence="5" id="KW-0997">Cell inner membrane</keyword>
<feature type="domain" description="Multidrug resistance protein MdtA-like beta-barrel" evidence="10">
    <location>
        <begin position="225"/>
        <end position="304"/>
    </location>
</feature>
<dbReference type="InterPro" id="IPR006143">
    <property type="entry name" value="RND_pump_MFP"/>
</dbReference>
<dbReference type="Pfam" id="PF25967">
    <property type="entry name" value="RND-MFP_C"/>
    <property type="match status" value="1"/>
</dbReference>
<dbReference type="PANTHER" id="PTHR30469:SF36">
    <property type="entry name" value="BLL3903 PROTEIN"/>
    <property type="match status" value="1"/>
</dbReference>
<comment type="subcellular location">
    <subcellularLocation>
        <location evidence="1">Cell membrane</location>
    </subcellularLocation>
</comment>
<protein>
    <submittedName>
        <fullName evidence="12">Efflux RND transporter periplasmic adaptor subunit</fullName>
    </submittedName>
</protein>
<evidence type="ECO:0000313" key="12">
    <source>
        <dbReference type="EMBL" id="KAB0681418.1"/>
    </source>
</evidence>
<feature type="region of interest" description="Disordered" evidence="7">
    <location>
        <begin position="369"/>
        <end position="410"/>
    </location>
</feature>
<evidence type="ECO:0000256" key="6">
    <source>
        <dbReference type="ARBA" id="ARBA00023136"/>
    </source>
</evidence>
<dbReference type="GO" id="GO:0015562">
    <property type="term" value="F:efflux transmembrane transporter activity"/>
    <property type="evidence" value="ECO:0007669"/>
    <property type="project" value="TreeGrafter"/>
</dbReference>
<dbReference type="Pfam" id="PF25944">
    <property type="entry name" value="Beta-barrel_RND"/>
    <property type="match status" value="1"/>
</dbReference>
<gene>
    <name evidence="12" type="ORF">F6X38_05910</name>
</gene>
<dbReference type="Gene3D" id="2.40.30.170">
    <property type="match status" value="1"/>
</dbReference>
<dbReference type="Gene3D" id="2.40.50.100">
    <property type="match status" value="1"/>
</dbReference>
<dbReference type="Proteomes" id="UP000432089">
    <property type="component" value="Unassembled WGS sequence"/>
</dbReference>
<feature type="domain" description="Multidrug resistance protein MdtA-like C-terminal permuted SH3" evidence="11">
    <location>
        <begin position="317"/>
        <end position="369"/>
    </location>
</feature>
<keyword evidence="6" id="KW-0472">Membrane</keyword>
<accession>A0A7V7PRM6</accession>
<organism evidence="12 13">
    <name type="scientific">Plantimonas leprariae</name>
    <dbReference type="NCBI Taxonomy" id="2615207"/>
    <lineage>
        <taxon>Bacteria</taxon>
        <taxon>Pseudomonadati</taxon>
        <taxon>Pseudomonadota</taxon>
        <taxon>Alphaproteobacteria</taxon>
        <taxon>Hyphomicrobiales</taxon>
        <taxon>Aurantimonadaceae</taxon>
        <taxon>Plantimonas</taxon>
    </lineage>
</organism>
<dbReference type="Pfam" id="PF25876">
    <property type="entry name" value="HH_MFP_RND"/>
    <property type="match status" value="1"/>
</dbReference>
<dbReference type="InterPro" id="IPR058627">
    <property type="entry name" value="MdtA-like_C"/>
</dbReference>
<comment type="caution">
    <text evidence="12">The sequence shown here is derived from an EMBL/GenBank/DDBJ whole genome shotgun (WGS) entry which is preliminary data.</text>
</comment>
<proteinExistence type="inferred from homology"/>
<evidence type="ECO:0000256" key="5">
    <source>
        <dbReference type="ARBA" id="ARBA00022519"/>
    </source>
</evidence>
<evidence type="ECO:0000313" key="13">
    <source>
        <dbReference type="Proteomes" id="UP000432089"/>
    </source>
</evidence>
<evidence type="ECO:0000259" key="10">
    <source>
        <dbReference type="Pfam" id="PF25944"/>
    </source>
</evidence>
<dbReference type="EMBL" id="VZDO01000003">
    <property type="protein sequence ID" value="KAB0681418.1"/>
    <property type="molecule type" value="Genomic_DNA"/>
</dbReference>
<dbReference type="NCBIfam" id="TIGR01730">
    <property type="entry name" value="RND_mfp"/>
    <property type="match status" value="1"/>
</dbReference>
<dbReference type="InterPro" id="IPR058626">
    <property type="entry name" value="MdtA-like_b-barrel"/>
</dbReference>
<name>A0A7V7PRM6_9HYPH</name>
<dbReference type="Pfam" id="PF25917">
    <property type="entry name" value="BSH_RND"/>
    <property type="match status" value="1"/>
</dbReference>
<sequence>MHDESPRRRSPRAAVLTVLALFALGGAGYFGWHYYAAAAPEQAAEKQPPKGVPVTVEKAASGDFPILLGSLGTVQALNSVTVRAQVSGQIVRLNFQEGQIVRAGDLLVEIDPRPFQAALAQAEAKLAQDEANLRDARTIFERLDKLAQQQITTRQERDTQGATVNQLTALVAGDKAAIDDAKTQLSYTRIQSPITGRIGFRLADSGNLVGPSDANGIANIQQVSPIVVVFTEPEGELQTIRDALAAGRPAVEALSSDGQRSLAKGELSFVDNAIDQTSGTLRLKATFRNDDGALWPGLSVTTQLLARTVKDGVSVDENAIQQGPDGLFVYVVKPDNKAEMRKVEVAGNQNGRSLVGKGLQAGETVVTEGHYRVQPDTLVEPKAKEGEAKPATEDGPAVSQADNKRDTAEN</sequence>
<dbReference type="GO" id="GO:1990281">
    <property type="term" value="C:efflux pump complex"/>
    <property type="evidence" value="ECO:0007669"/>
    <property type="project" value="TreeGrafter"/>
</dbReference>
<dbReference type="AlphaFoldDB" id="A0A7V7PRM6"/>
<dbReference type="Gene3D" id="1.10.287.470">
    <property type="entry name" value="Helix hairpin bin"/>
    <property type="match status" value="1"/>
</dbReference>
<dbReference type="PANTHER" id="PTHR30469">
    <property type="entry name" value="MULTIDRUG RESISTANCE PROTEIN MDTA"/>
    <property type="match status" value="1"/>
</dbReference>
<evidence type="ECO:0000256" key="2">
    <source>
        <dbReference type="ARBA" id="ARBA00009477"/>
    </source>
</evidence>
<evidence type="ECO:0000256" key="4">
    <source>
        <dbReference type="ARBA" id="ARBA00022475"/>
    </source>
</evidence>
<feature type="compositionally biased region" description="Basic and acidic residues" evidence="7">
    <location>
        <begin position="369"/>
        <end position="392"/>
    </location>
</feature>
<dbReference type="SUPFAM" id="SSF111369">
    <property type="entry name" value="HlyD-like secretion proteins"/>
    <property type="match status" value="1"/>
</dbReference>
<evidence type="ECO:0000256" key="7">
    <source>
        <dbReference type="SAM" id="MobiDB-lite"/>
    </source>
</evidence>
<feature type="domain" description="Multidrug resistance protein MdtA-like alpha-helical hairpin" evidence="8">
    <location>
        <begin position="119"/>
        <end position="188"/>
    </location>
</feature>
<dbReference type="Gene3D" id="2.40.420.20">
    <property type="match status" value="1"/>
</dbReference>
<evidence type="ECO:0000259" key="9">
    <source>
        <dbReference type="Pfam" id="PF25917"/>
    </source>
</evidence>
<feature type="domain" description="Multidrug resistance protein MdtA-like barrel-sandwich hybrid" evidence="9">
    <location>
        <begin position="78"/>
        <end position="220"/>
    </location>
</feature>
<dbReference type="InterPro" id="IPR058624">
    <property type="entry name" value="MdtA-like_HH"/>
</dbReference>
<evidence type="ECO:0000259" key="8">
    <source>
        <dbReference type="Pfam" id="PF25876"/>
    </source>
</evidence>
<keyword evidence="3" id="KW-0813">Transport</keyword>
<dbReference type="InterPro" id="IPR058625">
    <property type="entry name" value="MdtA-like_BSH"/>
</dbReference>
<keyword evidence="13" id="KW-1185">Reference proteome</keyword>
<comment type="similarity">
    <text evidence="2">Belongs to the membrane fusion protein (MFP) (TC 8.A.1) family.</text>
</comment>
<dbReference type="RefSeq" id="WP_150968673.1">
    <property type="nucleotide sequence ID" value="NZ_VZDO01000003.1"/>
</dbReference>